<keyword evidence="3" id="KW-0547">Nucleotide-binding</keyword>
<keyword evidence="2" id="KW-0808">Transferase</keyword>
<dbReference type="PANTHER" id="PTHR10196:SF69">
    <property type="entry name" value="GLYCEROL KINASE"/>
    <property type="match status" value="1"/>
</dbReference>
<keyword evidence="9" id="KW-1185">Reference proteome</keyword>
<name>A0A1H6AXW4_9BACT</name>
<accession>A0A1H6AXW4</accession>
<feature type="domain" description="Carbohydrate kinase FGGY C-terminal" evidence="7">
    <location>
        <begin position="265"/>
        <end position="452"/>
    </location>
</feature>
<dbReference type="InterPro" id="IPR043129">
    <property type="entry name" value="ATPase_NBD"/>
</dbReference>
<reference evidence="8 9" key="1">
    <citation type="submission" date="2016-10" db="EMBL/GenBank/DDBJ databases">
        <authorList>
            <person name="de Groot N.N."/>
        </authorList>
    </citation>
    <scope>NUCLEOTIDE SEQUENCE [LARGE SCALE GENOMIC DNA]</scope>
    <source>
        <strain evidence="8 9">DSM 22489</strain>
    </source>
</reference>
<dbReference type="InterPro" id="IPR018485">
    <property type="entry name" value="FGGY_C"/>
</dbReference>
<evidence type="ECO:0000256" key="4">
    <source>
        <dbReference type="ARBA" id="ARBA00022777"/>
    </source>
</evidence>
<evidence type="ECO:0000259" key="7">
    <source>
        <dbReference type="Pfam" id="PF02782"/>
    </source>
</evidence>
<dbReference type="InterPro" id="IPR000577">
    <property type="entry name" value="Carb_kinase_FGGY"/>
</dbReference>
<comment type="similarity">
    <text evidence="1">Belongs to the FGGY kinase family.</text>
</comment>
<evidence type="ECO:0000313" key="9">
    <source>
        <dbReference type="Proteomes" id="UP000236728"/>
    </source>
</evidence>
<evidence type="ECO:0000313" key="8">
    <source>
        <dbReference type="EMBL" id="SEG53194.1"/>
    </source>
</evidence>
<evidence type="ECO:0000256" key="3">
    <source>
        <dbReference type="ARBA" id="ARBA00022741"/>
    </source>
</evidence>
<dbReference type="GO" id="GO:0005829">
    <property type="term" value="C:cytosol"/>
    <property type="evidence" value="ECO:0007669"/>
    <property type="project" value="TreeGrafter"/>
</dbReference>
<dbReference type="EMBL" id="FNVA01000006">
    <property type="protein sequence ID" value="SEG53194.1"/>
    <property type="molecule type" value="Genomic_DNA"/>
</dbReference>
<dbReference type="Proteomes" id="UP000236728">
    <property type="component" value="Unassembled WGS sequence"/>
</dbReference>
<dbReference type="GO" id="GO:0004370">
    <property type="term" value="F:glycerol kinase activity"/>
    <property type="evidence" value="ECO:0007669"/>
    <property type="project" value="TreeGrafter"/>
</dbReference>
<gene>
    <name evidence="8" type="ORF">SAMN05421819_3341</name>
</gene>
<dbReference type="CDD" id="cd07769">
    <property type="entry name" value="ASKHA_NBD_FGGY_GK"/>
    <property type="match status" value="1"/>
</dbReference>
<dbReference type="Pfam" id="PF00370">
    <property type="entry name" value="FGGY_N"/>
    <property type="match status" value="1"/>
</dbReference>
<keyword evidence="5" id="KW-0067">ATP-binding</keyword>
<dbReference type="GO" id="GO:0005524">
    <property type="term" value="F:ATP binding"/>
    <property type="evidence" value="ECO:0007669"/>
    <property type="project" value="UniProtKB-KW"/>
</dbReference>
<evidence type="ECO:0000256" key="1">
    <source>
        <dbReference type="ARBA" id="ARBA00009156"/>
    </source>
</evidence>
<protein>
    <submittedName>
        <fullName evidence="8">Glycerol kinase</fullName>
    </submittedName>
</protein>
<dbReference type="GO" id="GO:0019563">
    <property type="term" value="P:glycerol catabolic process"/>
    <property type="evidence" value="ECO:0007669"/>
    <property type="project" value="TreeGrafter"/>
</dbReference>
<dbReference type="OrthoDB" id="9805576at2"/>
<feature type="domain" description="Carbohydrate kinase FGGY N-terminal" evidence="6">
    <location>
        <begin position="11"/>
        <end position="255"/>
    </location>
</feature>
<organism evidence="8 9">
    <name type="scientific">Bryocella elongata</name>
    <dbReference type="NCBI Taxonomy" id="863522"/>
    <lineage>
        <taxon>Bacteria</taxon>
        <taxon>Pseudomonadati</taxon>
        <taxon>Acidobacteriota</taxon>
        <taxon>Terriglobia</taxon>
        <taxon>Terriglobales</taxon>
        <taxon>Acidobacteriaceae</taxon>
        <taxon>Bryocella</taxon>
    </lineage>
</organism>
<dbReference type="RefSeq" id="WP_103934222.1">
    <property type="nucleotide sequence ID" value="NZ_FNVA01000006.1"/>
</dbReference>
<dbReference type="Pfam" id="PF02782">
    <property type="entry name" value="FGGY_C"/>
    <property type="match status" value="1"/>
</dbReference>
<sequence length="501" mass="52843">MTLLHAAAEVVLAIDQGTTNTKCVAVNRDGAVVCIAAAPLAMLSPRDQWMEQSPADILASVSTTLQEAAKECTDRGFRIAGIAISNQRETALAWDAATGDVIGNAISWQCRRSTGVCDRIASHALEIHERTGLVLDPLVSASKWAWLLTESALATRAKDLMASGDLRFGNVDAWLLWWLTGGKVHATDHTNASRTALFGLTSLAWDSEMAGLFGIDISALPEVKTSASHFGVCNAIGSLQGVPIVSMVGDSHAALAAQGPSGTVKATYGTGSSLMVALDELPRDSKGLARAIGYSTTSGVQYALEGNIAMSGAALKWVGDFLGLADPVADTAALAASVPDSDGVVFVPAMAGLGAPWWDASARGALLNLGPWHTKAHMARAALESITHQVTDVFEAMVEATGVVLPALSADGGATRNDSLMQFQADMLQCEVRRSQREELSAIGAAWLGGVTLGWWKSVDEPYRMAAPPQLFSPLMPNDLRVTRRQVWLESVRRTLSQGAA</sequence>
<dbReference type="AlphaFoldDB" id="A0A1H6AXW4"/>
<proteinExistence type="inferred from homology"/>
<dbReference type="PIRSF" id="PIRSF000538">
    <property type="entry name" value="GlpK"/>
    <property type="match status" value="1"/>
</dbReference>
<evidence type="ECO:0000256" key="2">
    <source>
        <dbReference type="ARBA" id="ARBA00022679"/>
    </source>
</evidence>
<evidence type="ECO:0000256" key="5">
    <source>
        <dbReference type="ARBA" id="ARBA00022840"/>
    </source>
</evidence>
<evidence type="ECO:0000259" key="6">
    <source>
        <dbReference type="Pfam" id="PF00370"/>
    </source>
</evidence>
<dbReference type="Gene3D" id="3.30.420.40">
    <property type="match status" value="2"/>
</dbReference>
<dbReference type="InterPro" id="IPR018484">
    <property type="entry name" value="FGGY_N"/>
</dbReference>
<keyword evidence="4 8" id="KW-0418">Kinase</keyword>
<dbReference type="SUPFAM" id="SSF53067">
    <property type="entry name" value="Actin-like ATPase domain"/>
    <property type="match status" value="2"/>
</dbReference>
<dbReference type="PANTHER" id="PTHR10196">
    <property type="entry name" value="SUGAR KINASE"/>
    <property type="match status" value="1"/>
</dbReference>